<dbReference type="AlphaFoldDB" id="A0A1G8SD56"/>
<keyword evidence="3" id="KW-0812">Transmembrane</keyword>
<keyword evidence="3" id="KW-0472">Membrane</keyword>
<dbReference type="InterPro" id="IPR001173">
    <property type="entry name" value="Glyco_trans_2-like"/>
</dbReference>
<dbReference type="GO" id="GO:0016757">
    <property type="term" value="F:glycosyltransferase activity"/>
    <property type="evidence" value="ECO:0007669"/>
    <property type="project" value="UniProtKB-KW"/>
</dbReference>
<evidence type="ECO:0000313" key="5">
    <source>
        <dbReference type="EMBL" id="SDJ26675.1"/>
    </source>
</evidence>
<name>A0A1G8SD56_9CLOT</name>
<evidence type="ECO:0000259" key="4">
    <source>
        <dbReference type="Pfam" id="PF00535"/>
    </source>
</evidence>
<feature type="domain" description="Glycosyltransferase 2-like" evidence="4">
    <location>
        <begin position="8"/>
        <end position="170"/>
    </location>
</feature>
<reference evidence="5 6" key="1">
    <citation type="submission" date="2016-10" db="EMBL/GenBank/DDBJ databases">
        <authorList>
            <person name="de Groot N.N."/>
        </authorList>
    </citation>
    <scope>NUCLEOTIDE SEQUENCE [LARGE SCALE GENOMIC DNA]</scope>
    <source>
        <strain evidence="5 6">CGMCC 1.5058</strain>
    </source>
</reference>
<keyword evidence="2 5" id="KW-0808">Transferase</keyword>
<evidence type="ECO:0000256" key="2">
    <source>
        <dbReference type="ARBA" id="ARBA00022679"/>
    </source>
</evidence>
<keyword evidence="1" id="KW-0328">Glycosyltransferase</keyword>
<dbReference type="PANTHER" id="PTHR22916:SF51">
    <property type="entry name" value="GLYCOSYLTRANSFERASE EPSH-RELATED"/>
    <property type="match status" value="1"/>
</dbReference>
<proteinExistence type="predicted"/>
<gene>
    <name evidence="5" type="ORF">SAMN05421804_11128</name>
</gene>
<dbReference type="RefSeq" id="WP_031577613.1">
    <property type="nucleotide sequence ID" value="NZ_FNDZ01000011.1"/>
</dbReference>
<keyword evidence="3" id="KW-1133">Transmembrane helix</keyword>
<evidence type="ECO:0000256" key="1">
    <source>
        <dbReference type="ARBA" id="ARBA00022676"/>
    </source>
</evidence>
<dbReference type="SUPFAM" id="SSF53448">
    <property type="entry name" value="Nucleotide-diphospho-sugar transferases"/>
    <property type="match status" value="1"/>
</dbReference>
<protein>
    <submittedName>
        <fullName evidence="5">Glycosyltransferase involved in cell wall bisynthesis</fullName>
    </submittedName>
</protein>
<sequence>MMSYPKISIVVPLYNVEKHITPCISSIITQDYPDFEVIIVDDGSSDNSKSICERVLSNSSVEYKMISRNNKGVSASRNDGINAATGEYVCFVDADDIIDVQYLSKLYRAINKSDSSSVVFSSYNLIYKNTKKQQRWINETNKLNKKNVLWAFLNRDCKFIITAMMVNRKHIMDNKIYFDEDCRYSEDIIYIWKILCSSKDIRFIDEPLYNYIIHPGSTMTSSNYNKIVTCRDAIIRLFDDYISKVDNMETFQKSFLPRYFFAIMHSAAKLLNYNDFRLLSQELDIKTIFRLKSDKLRRKQSFLIKLYYINFWIFYLILRWK</sequence>
<dbReference type="PANTHER" id="PTHR22916">
    <property type="entry name" value="GLYCOSYLTRANSFERASE"/>
    <property type="match status" value="1"/>
</dbReference>
<dbReference type="EMBL" id="FNDZ01000011">
    <property type="protein sequence ID" value="SDJ26675.1"/>
    <property type="molecule type" value="Genomic_DNA"/>
</dbReference>
<organism evidence="5 6">
    <name type="scientific">Proteiniclasticum ruminis</name>
    <dbReference type="NCBI Taxonomy" id="398199"/>
    <lineage>
        <taxon>Bacteria</taxon>
        <taxon>Bacillati</taxon>
        <taxon>Bacillota</taxon>
        <taxon>Clostridia</taxon>
        <taxon>Eubacteriales</taxon>
        <taxon>Clostridiaceae</taxon>
        <taxon>Proteiniclasticum</taxon>
    </lineage>
</organism>
<dbReference type="Proteomes" id="UP000183255">
    <property type="component" value="Unassembled WGS sequence"/>
</dbReference>
<dbReference type="Gene3D" id="3.90.550.10">
    <property type="entry name" value="Spore Coat Polysaccharide Biosynthesis Protein SpsA, Chain A"/>
    <property type="match status" value="1"/>
</dbReference>
<evidence type="ECO:0000256" key="3">
    <source>
        <dbReference type="SAM" id="Phobius"/>
    </source>
</evidence>
<evidence type="ECO:0000313" key="6">
    <source>
        <dbReference type="Proteomes" id="UP000183255"/>
    </source>
</evidence>
<dbReference type="Pfam" id="PF00535">
    <property type="entry name" value="Glycos_transf_2"/>
    <property type="match status" value="1"/>
</dbReference>
<dbReference type="InterPro" id="IPR029044">
    <property type="entry name" value="Nucleotide-diphossugar_trans"/>
</dbReference>
<dbReference type="CDD" id="cd00761">
    <property type="entry name" value="Glyco_tranf_GTA_type"/>
    <property type="match status" value="1"/>
</dbReference>
<feature type="transmembrane region" description="Helical" evidence="3">
    <location>
        <begin position="302"/>
        <end position="320"/>
    </location>
</feature>
<accession>A0A1G8SD56</accession>